<gene>
    <name evidence="1" type="ORF">GLYMA_01G099400</name>
</gene>
<dbReference type="HOGENOM" id="CLU_2727214_0_0_1"/>
<reference evidence="1 2" key="1">
    <citation type="journal article" date="2010" name="Nature">
        <title>Genome sequence of the palaeopolyploid soybean.</title>
        <authorList>
            <person name="Schmutz J."/>
            <person name="Cannon S.B."/>
            <person name="Schlueter J."/>
            <person name="Ma J."/>
            <person name="Mitros T."/>
            <person name="Nelson W."/>
            <person name="Hyten D.L."/>
            <person name="Song Q."/>
            <person name="Thelen J.J."/>
            <person name="Cheng J."/>
            <person name="Xu D."/>
            <person name="Hellsten U."/>
            <person name="May G.D."/>
            <person name="Yu Y."/>
            <person name="Sakurai T."/>
            <person name="Umezawa T."/>
            <person name="Bhattacharyya M.K."/>
            <person name="Sandhu D."/>
            <person name="Valliyodan B."/>
            <person name="Lindquist E."/>
            <person name="Peto M."/>
            <person name="Grant D."/>
            <person name="Shu S."/>
            <person name="Goodstein D."/>
            <person name="Barry K."/>
            <person name="Futrell-Griggs M."/>
            <person name="Abernathy B."/>
            <person name="Du J."/>
            <person name="Tian Z."/>
            <person name="Zhu L."/>
            <person name="Gill N."/>
            <person name="Joshi T."/>
            <person name="Libault M."/>
            <person name="Sethuraman A."/>
            <person name="Zhang X.-C."/>
            <person name="Shinozaki K."/>
            <person name="Nguyen H.T."/>
            <person name="Wing R.A."/>
            <person name="Cregan P."/>
            <person name="Specht J."/>
            <person name="Grimwood J."/>
            <person name="Rokhsar D."/>
            <person name="Stacey G."/>
            <person name="Shoemaker R.C."/>
            <person name="Jackson S.A."/>
        </authorList>
    </citation>
    <scope>NUCLEOTIDE SEQUENCE</scope>
    <source>
        <strain evidence="2">cv. Williams 82</strain>
        <tissue evidence="1">Callus</tissue>
    </source>
</reference>
<keyword evidence="3" id="KW-1185">Reference proteome</keyword>
<dbReference type="AlphaFoldDB" id="K7K2X5"/>
<evidence type="ECO:0000313" key="3">
    <source>
        <dbReference type="Proteomes" id="UP000008827"/>
    </source>
</evidence>
<accession>K7K2X5</accession>
<dbReference type="Proteomes" id="UP000008827">
    <property type="component" value="Chromosome 1"/>
</dbReference>
<proteinExistence type="predicted"/>
<name>K7K2X5_SOYBN</name>
<reference evidence="1" key="3">
    <citation type="submission" date="2018-07" db="EMBL/GenBank/DDBJ databases">
        <title>WGS assembly of Glycine max.</title>
        <authorList>
            <person name="Schmutz J."/>
            <person name="Cannon S."/>
            <person name="Schlueter J."/>
            <person name="Ma J."/>
            <person name="Mitros T."/>
            <person name="Nelson W."/>
            <person name="Hyten D."/>
            <person name="Song Q."/>
            <person name="Thelen J."/>
            <person name="Cheng J."/>
            <person name="Xu D."/>
            <person name="Hellsten U."/>
            <person name="May G."/>
            <person name="Yu Y."/>
            <person name="Sakurai T."/>
            <person name="Umezawa T."/>
            <person name="Bhattacharyya M."/>
            <person name="Sandhu D."/>
            <person name="Valliyodan B."/>
            <person name="Lindquist E."/>
            <person name="Peto M."/>
            <person name="Grant D."/>
            <person name="Shu S."/>
            <person name="Goodstein D."/>
            <person name="Barry K."/>
            <person name="Futrell-Griggs M."/>
            <person name="Abernathy B."/>
            <person name="Du J."/>
            <person name="Tian Z."/>
            <person name="Zhu L."/>
            <person name="Gill N."/>
            <person name="Joshi T."/>
            <person name="Libault M."/>
            <person name="Sethuraman A."/>
            <person name="Zhang X."/>
            <person name="Shinozaki K."/>
            <person name="Nguyen H."/>
            <person name="Wing R."/>
            <person name="Cregan P."/>
            <person name="Specht J."/>
            <person name="Grimwood J."/>
            <person name="Rokhsar D."/>
            <person name="Stacey G."/>
            <person name="Shoemaker R."/>
            <person name="Jackson S."/>
        </authorList>
    </citation>
    <scope>NUCLEOTIDE SEQUENCE</scope>
    <source>
        <tissue evidence="1">Callus</tissue>
    </source>
</reference>
<dbReference type="EMBL" id="CM000834">
    <property type="protein sequence ID" value="KRH75655.1"/>
    <property type="molecule type" value="Genomic_DNA"/>
</dbReference>
<dbReference type="PaxDb" id="3847-GLYMA01G24480.1"/>
<evidence type="ECO:0000313" key="1">
    <source>
        <dbReference type="EMBL" id="KRH75655.1"/>
    </source>
</evidence>
<protein>
    <submittedName>
        <fullName evidence="1 2">Uncharacterized protein</fullName>
    </submittedName>
</protein>
<dbReference type="InParanoid" id="K7K2X5"/>
<evidence type="ECO:0000313" key="2">
    <source>
        <dbReference type="EnsemblPlants" id="KRH75655"/>
    </source>
</evidence>
<sequence>MGSLEPSLPLHAVILPFMAKGHTLPLLHLAGVLLGRQPPLSSPKHCKTLTPLRMQWLLFVCKHKMALQGDPN</sequence>
<reference evidence="2" key="2">
    <citation type="submission" date="2018-02" db="UniProtKB">
        <authorList>
            <consortium name="EnsemblPlants"/>
        </authorList>
    </citation>
    <scope>IDENTIFICATION</scope>
    <source>
        <strain evidence="2">Williams 82</strain>
    </source>
</reference>
<dbReference type="EnsemblPlants" id="KRH75655">
    <property type="protein sequence ID" value="KRH75655"/>
    <property type="gene ID" value="GLYMA_01G099400"/>
</dbReference>
<dbReference type="Gramene" id="KRH75655">
    <property type="protein sequence ID" value="KRH75655"/>
    <property type="gene ID" value="GLYMA_01G099400"/>
</dbReference>
<organism evidence="1">
    <name type="scientific">Glycine max</name>
    <name type="common">Soybean</name>
    <name type="synonym">Glycine hispida</name>
    <dbReference type="NCBI Taxonomy" id="3847"/>
    <lineage>
        <taxon>Eukaryota</taxon>
        <taxon>Viridiplantae</taxon>
        <taxon>Streptophyta</taxon>
        <taxon>Embryophyta</taxon>
        <taxon>Tracheophyta</taxon>
        <taxon>Spermatophyta</taxon>
        <taxon>Magnoliopsida</taxon>
        <taxon>eudicotyledons</taxon>
        <taxon>Gunneridae</taxon>
        <taxon>Pentapetalae</taxon>
        <taxon>rosids</taxon>
        <taxon>fabids</taxon>
        <taxon>Fabales</taxon>
        <taxon>Fabaceae</taxon>
        <taxon>Papilionoideae</taxon>
        <taxon>50 kb inversion clade</taxon>
        <taxon>NPAAA clade</taxon>
        <taxon>indigoferoid/millettioid clade</taxon>
        <taxon>Phaseoleae</taxon>
        <taxon>Glycine</taxon>
        <taxon>Glycine subgen. Soja</taxon>
    </lineage>
</organism>